<name>A0A9N8WGZ4_9GLOM</name>
<evidence type="ECO:0000256" key="1">
    <source>
        <dbReference type="ARBA" id="ARBA00022679"/>
    </source>
</evidence>
<dbReference type="Proteomes" id="UP000789572">
    <property type="component" value="Unassembled WGS sequence"/>
</dbReference>
<dbReference type="PANTHER" id="PTHR12327">
    <property type="entry name" value="ALPHA-TUBULIN N-ACETYLTRANSFERASE 1"/>
    <property type="match status" value="1"/>
</dbReference>
<evidence type="ECO:0000256" key="4">
    <source>
        <dbReference type="SAM" id="MobiDB-lite"/>
    </source>
</evidence>
<feature type="binding site" evidence="3">
    <location>
        <begin position="148"/>
        <end position="157"/>
    </location>
    <ligand>
        <name>acetyl-CoA</name>
        <dbReference type="ChEBI" id="CHEBI:57288"/>
    </ligand>
</feature>
<reference evidence="6" key="1">
    <citation type="submission" date="2021-06" db="EMBL/GenBank/DDBJ databases">
        <authorList>
            <person name="Kallberg Y."/>
            <person name="Tangrot J."/>
            <person name="Rosling A."/>
        </authorList>
    </citation>
    <scope>NUCLEOTIDE SEQUENCE</scope>
    <source>
        <strain evidence="6">IA702</strain>
    </source>
</reference>
<accession>A0A9N8WGZ4</accession>
<sequence>MEFPVDVLSALPDTISVIKPRDLVFVRGESEKQKSLRLIIDAMGEASAAAQDLKTIITTTHKFKESKHHLYVIKDQQNTYVVGILKVGRKKLFLVEEEGIQYEVEPLCILDFYVHENCQRLGYGKKIFETMLENENVEPHNLAYDRPSEKFMSFLKKYYNLANYTPQPNNFVVFREYEFQELDKSPSKAARRLSQPYDDCTTPRSRTMPRHGRCSSLPVSPQSTSASYASVSATTLTAPPTESYIQAKRNIINLNQEYRRQMLYGSNPLV</sequence>
<comment type="similarity">
    <text evidence="3">Belongs to the acetyltransferase ATAT1 family.</text>
</comment>
<proteinExistence type="inferred from homology"/>
<gene>
    <name evidence="6" type="ORF">POCULU_LOCUS1654</name>
</gene>
<evidence type="ECO:0000256" key="2">
    <source>
        <dbReference type="ARBA" id="ARBA00023315"/>
    </source>
</evidence>
<comment type="function">
    <text evidence="3">Specifically acetylates 'Lys-40' in alpha-tubulin on the lumenal side of microtubules. Promotes microtubule destabilization and accelerates microtubule dynamics; this activity may be independent of acetylation activity. Acetylates alpha-tubulin with a slow enzymatic rate, due to a catalytic site that is not optimized for acetyl transfer. Enters the microtubule through each end and diffuses quickly throughout the lumen of microtubules. Acetylates only long/old microtubules because of its slow acetylation rate since it does not have time to act on dynamically unstable microtubules before the enzyme is released.</text>
</comment>
<comment type="caution">
    <text evidence="6">The sequence shown here is derived from an EMBL/GenBank/DDBJ whole genome shotgun (WGS) entry which is preliminary data.</text>
</comment>
<feature type="domain" description="N-acetyltransferase" evidence="5">
    <location>
        <begin position="1"/>
        <end position="178"/>
    </location>
</feature>
<dbReference type="AlphaFoldDB" id="A0A9N8WGZ4"/>
<evidence type="ECO:0000256" key="3">
    <source>
        <dbReference type="HAMAP-Rule" id="MF_03130"/>
    </source>
</evidence>
<dbReference type="EC" id="2.3.1.108" evidence="3"/>
<dbReference type="OrthoDB" id="447510at2759"/>
<feature type="binding site" evidence="3">
    <location>
        <begin position="112"/>
        <end position="125"/>
    </location>
    <ligand>
        <name>acetyl-CoA</name>
        <dbReference type="ChEBI" id="CHEBI:57288"/>
    </ligand>
</feature>
<keyword evidence="1 3" id="KW-0808">Transferase</keyword>
<dbReference type="InterPro" id="IPR007965">
    <property type="entry name" value="GNAT_ATAT"/>
</dbReference>
<dbReference type="SUPFAM" id="SSF55729">
    <property type="entry name" value="Acyl-CoA N-acyltransferases (Nat)"/>
    <property type="match status" value="1"/>
</dbReference>
<evidence type="ECO:0000259" key="5">
    <source>
        <dbReference type="PROSITE" id="PS51730"/>
    </source>
</evidence>
<dbReference type="PANTHER" id="PTHR12327:SF0">
    <property type="entry name" value="ALPHA-TUBULIN N-ACETYLTRANSFERASE 1"/>
    <property type="match status" value="1"/>
</dbReference>
<dbReference type="GO" id="GO:0005874">
    <property type="term" value="C:microtubule"/>
    <property type="evidence" value="ECO:0007669"/>
    <property type="project" value="InterPro"/>
</dbReference>
<dbReference type="InterPro" id="IPR038746">
    <property type="entry name" value="Atat"/>
</dbReference>
<dbReference type="HAMAP" id="MF_03130">
    <property type="entry name" value="mec17"/>
    <property type="match status" value="1"/>
</dbReference>
<dbReference type="GO" id="GO:0019799">
    <property type="term" value="F:tubulin N-acetyltransferase activity"/>
    <property type="evidence" value="ECO:0007669"/>
    <property type="project" value="UniProtKB-UniRule"/>
</dbReference>
<evidence type="ECO:0000313" key="6">
    <source>
        <dbReference type="EMBL" id="CAG8483007.1"/>
    </source>
</evidence>
<keyword evidence="2 3" id="KW-0012">Acyltransferase</keyword>
<protein>
    <recommendedName>
        <fullName evidence="3">Alpha-tubulin N-acetyltransferase</fullName>
        <shortName evidence="3">Alpha-TAT</shortName>
        <shortName evidence="3">TAT</shortName>
        <ecNumber evidence="3">2.3.1.108</ecNumber>
    </recommendedName>
    <alternativeName>
        <fullName evidence="3">Acetyltransferase mec-17 homolog</fullName>
    </alternativeName>
</protein>
<feature type="region of interest" description="Disordered" evidence="4">
    <location>
        <begin position="188"/>
        <end position="224"/>
    </location>
</feature>
<comment type="catalytic activity">
    <reaction evidence="3">
        <text>L-lysyl-[alpha-tubulin] + acetyl-CoA = N(6)-acetyl-L-lysyl-[alpha-tubulin] + CoA + H(+)</text>
        <dbReference type="Rhea" id="RHEA:15277"/>
        <dbReference type="Rhea" id="RHEA-COMP:11278"/>
        <dbReference type="Rhea" id="RHEA-COMP:11279"/>
        <dbReference type="ChEBI" id="CHEBI:15378"/>
        <dbReference type="ChEBI" id="CHEBI:29969"/>
        <dbReference type="ChEBI" id="CHEBI:57287"/>
        <dbReference type="ChEBI" id="CHEBI:57288"/>
        <dbReference type="ChEBI" id="CHEBI:61930"/>
        <dbReference type="EC" id="2.3.1.108"/>
    </reaction>
</comment>
<dbReference type="GO" id="GO:0070507">
    <property type="term" value="P:regulation of microtubule cytoskeleton organization"/>
    <property type="evidence" value="ECO:0007669"/>
    <property type="project" value="UniProtKB-UniRule"/>
</dbReference>
<evidence type="ECO:0000313" key="7">
    <source>
        <dbReference type="Proteomes" id="UP000789572"/>
    </source>
</evidence>
<dbReference type="PROSITE" id="PS51730">
    <property type="entry name" value="GNAT_ATAT"/>
    <property type="match status" value="1"/>
</dbReference>
<dbReference type="Pfam" id="PF05301">
    <property type="entry name" value="Acetyltransf_16"/>
    <property type="match status" value="1"/>
</dbReference>
<feature type="site" description="Crucial for catalytic activity" evidence="3">
    <location>
        <position position="51"/>
    </location>
</feature>
<dbReference type="InterPro" id="IPR016181">
    <property type="entry name" value="Acyl_CoA_acyltransferase"/>
</dbReference>
<dbReference type="Gene3D" id="3.40.630.30">
    <property type="match status" value="1"/>
</dbReference>
<keyword evidence="7" id="KW-1185">Reference proteome</keyword>
<dbReference type="EMBL" id="CAJVPJ010000131">
    <property type="protein sequence ID" value="CAG8483007.1"/>
    <property type="molecule type" value="Genomic_DNA"/>
</dbReference>
<dbReference type="CDD" id="cd04301">
    <property type="entry name" value="NAT_SF"/>
    <property type="match status" value="1"/>
</dbReference>
<organism evidence="6 7">
    <name type="scientific">Paraglomus occultum</name>
    <dbReference type="NCBI Taxonomy" id="144539"/>
    <lineage>
        <taxon>Eukaryota</taxon>
        <taxon>Fungi</taxon>
        <taxon>Fungi incertae sedis</taxon>
        <taxon>Mucoromycota</taxon>
        <taxon>Glomeromycotina</taxon>
        <taxon>Glomeromycetes</taxon>
        <taxon>Paraglomerales</taxon>
        <taxon>Paraglomeraceae</taxon>
        <taxon>Paraglomus</taxon>
    </lineage>
</organism>